<evidence type="ECO:0000313" key="3">
    <source>
        <dbReference type="Proteomes" id="UP000298656"/>
    </source>
</evidence>
<evidence type="ECO:0000313" key="2">
    <source>
        <dbReference type="EMBL" id="QCP52771.1"/>
    </source>
</evidence>
<dbReference type="OrthoDB" id="8645740at2"/>
<dbReference type="Pfam" id="PF12770">
    <property type="entry name" value="CHAT"/>
    <property type="match status" value="1"/>
</dbReference>
<dbReference type="AlphaFoldDB" id="A0A4P8IWA3"/>
<name>A0A4P8IWA3_9BURK</name>
<proteinExistence type="predicted"/>
<dbReference type="KEGG" id="tvl:FAZ95_26925"/>
<sequence>MSQPILIVCGKDQTGTTIQMSLGDLCDAEARYPELAYFLGNHPPIRVNTAAFAKSFLSDRPDPTATPVLIVIDALVRESDEVNLVVEGSAAIGLMDWLDEYRPRIPVLTVAATPTEKVERRVVARANAALWRMNVSDASGRRDVLAETLAGIVPEDAQLGRARQTRHITIDVRRNSACYRLSNGRYEFLSSNPIAYAHDKRLDRLIDKIERLTPWPNEASGRPYGDWYERVIDVGGALYELLMRDTVGVHVKDLLRNPSNAPDGTPPSVDLSFEIDSEDNDYVNLFKLPFELLNDSAYDGVMCSRVPMVRRLRIKRTDAYAEVVPPPPHAPLRVLFMDANVSGNVRLRKRQSPLEENARTFARLSTADKELAILEHFARSLGAERMATPEVIGRPAGELVGAALCDSVRAKLLEGHYDLFHFCGHSATLDDGQTYLIFPGESGKAEAVPIGYVAEWLRMGHTRMVVLSSCEGASAMTALETMRVGVERMLGFRWKVEEDMCVEYFRRFYEKYLVDQNLCESYRFACNELRLARDGSPAWASALAVQRD</sequence>
<organism evidence="2 3">
    <name type="scientific">Trinickia violacea</name>
    <dbReference type="NCBI Taxonomy" id="2571746"/>
    <lineage>
        <taxon>Bacteria</taxon>
        <taxon>Pseudomonadati</taxon>
        <taxon>Pseudomonadota</taxon>
        <taxon>Betaproteobacteria</taxon>
        <taxon>Burkholderiales</taxon>
        <taxon>Burkholderiaceae</taxon>
        <taxon>Trinickia</taxon>
    </lineage>
</organism>
<accession>A0A4P8IWA3</accession>
<protein>
    <submittedName>
        <fullName evidence="2">CHAT domain-containing protein</fullName>
    </submittedName>
</protein>
<dbReference type="RefSeq" id="WP_137335542.1">
    <property type="nucleotide sequence ID" value="NZ_CP040078.1"/>
</dbReference>
<dbReference type="Proteomes" id="UP000298656">
    <property type="component" value="Chromosome 2"/>
</dbReference>
<reference evidence="2 3" key="1">
    <citation type="submission" date="2019-05" db="EMBL/GenBank/DDBJ databases">
        <title>Burkholderia sp. DHOD12, isolated from subtropical forest soil.</title>
        <authorList>
            <person name="Gao Z.-H."/>
            <person name="Qiu L.-H."/>
        </authorList>
    </citation>
    <scope>NUCLEOTIDE SEQUENCE [LARGE SCALE GENOMIC DNA]</scope>
    <source>
        <strain evidence="2 3">DHOD12</strain>
    </source>
</reference>
<gene>
    <name evidence="2" type="ORF">FAZ95_26925</name>
</gene>
<feature type="domain" description="CHAT" evidence="1">
    <location>
        <begin position="285"/>
        <end position="530"/>
    </location>
</feature>
<dbReference type="InterPro" id="IPR024983">
    <property type="entry name" value="CHAT_dom"/>
</dbReference>
<evidence type="ECO:0000259" key="1">
    <source>
        <dbReference type="Pfam" id="PF12770"/>
    </source>
</evidence>
<dbReference type="EMBL" id="CP040078">
    <property type="protein sequence ID" value="QCP52771.1"/>
    <property type="molecule type" value="Genomic_DNA"/>
</dbReference>
<keyword evidence="3" id="KW-1185">Reference proteome</keyword>